<keyword evidence="1" id="KW-0805">Transcription regulation</keyword>
<dbReference type="PROSITE" id="PS51118">
    <property type="entry name" value="HTH_HXLR"/>
    <property type="match status" value="1"/>
</dbReference>
<proteinExistence type="predicted"/>
<organism evidence="5 6">
    <name type="scientific">Capsulimonas corticalis</name>
    <dbReference type="NCBI Taxonomy" id="2219043"/>
    <lineage>
        <taxon>Bacteria</taxon>
        <taxon>Bacillati</taxon>
        <taxon>Armatimonadota</taxon>
        <taxon>Armatimonadia</taxon>
        <taxon>Capsulimonadales</taxon>
        <taxon>Capsulimonadaceae</taxon>
        <taxon>Capsulimonas</taxon>
    </lineage>
</organism>
<dbReference type="PANTHER" id="PTHR33204">
    <property type="entry name" value="TRANSCRIPTIONAL REGULATOR, MARR FAMILY"/>
    <property type="match status" value="1"/>
</dbReference>
<evidence type="ECO:0000256" key="2">
    <source>
        <dbReference type="ARBA" id="ARBA00023125"/>
    </source>
</evidence>
<dbReference type="Proteomes" id="UP000287394">
    <property type="component" value="Chromosome"/>
</dbReference>
<dbReference type="Gene3D" id="1.10.10.10">
    <property type="entry name" value="Winged helix-like DNA-binding domain superfamily/Winged helix DNA-binding domain"/>
    <property type="match status" value="1"/>
</dbReference>
<dbReference type="InterPro" id="IPR002577">
    <property type="entry name" value="HTH_HxlR"/>
</dbReference>
<evidence type="ECO:0000259" key="4">
    <source>
        <dbReference type="PROSITE" id="PS51118"/>
    </source>
</evidence>
<dbReference type="InterPro" id="IPR036390">
    <property type="entry name" value="WH_DNA-bd_sf"/>
</dbReference>
<evidence type="ECO:0000256" key="1">
    <source>
        <dbReference type="ARBA" id="ARBA00023015"/>
    </source>
</evidence>
<dbReference type="InterPro" id="IPR011991">
    <property type="entry name" value="ArsR-like_HTH"/>
</dbReference>
<reference evidence="5 6" key="1">
    <citation type="journal article" date="2019" name="Int. J. Syst. Evol. Microbiol.">
        <title>Capsulimonas corticalis gen. nov., sp. nov., an aerobic capsulated bacterium, of a novel bacterial order, Capsulimonadales ord. nov., of the class Armatimonadia of the phylum Armatimonadetes.</title>
        <authorList>
            <person name="Li J."/>
            <person name="Kudo C."/>
            <person name="Tonouchi A."/>
        </authorList>
    </citation>
    <scope>NUCLEOTIDE SEQUENCE [LARGE SCALE GENOMIC DNA]</scope>
    <source>
        <strain evidence="5 6">AX-7</strain>
    </source>
</reference>
<sequence length="133" mass="14567">MQEEILTTESEECDLTDAFLRGALLLQEKWVMMIVHGLLDRPMGFSELMRKGNVNTTTLTQRLNLLEHAGLLTKTIHSTMPPRTSYELTESGQALRPILEAITKWSSVHLAPLADPGVCPGAEASSPCESSGC</sequence>
<dbReference type="EMBL" id="AP025739">
    <property type="protein sequence ID" value="BDI31083.1"/>
    <property type="molecule type" value="Genomic_DNA"/>
</dbReference>
<dbReference type="KEGG" id="ccot:CCAX7_31340"/>
<feature type="domain" description="HTH hxlR-type" evidence="4">
    <location>
        <begin position="13"/>
        <end position="114"/>
    </location>
</feature>
<keyword evidence="3" id="KW-0804">Transcription</keyword>
<dbReference type="Pfam" id="PF01638">
    <property type="entry name" value="HxlR"/>
    <property type="match status" value="1"/>
</dbReference>
<protein>
    <recommendedName>
        <fullName evidence="4">HTH hxlR-type domain-containing protein</fullName>
    </recommendedName>
</protein>
<dbReference type="OrthoDB" id="9800966at2"/>
<name>A0A9N7L561_9BACT</name>
<dbReference type="InterPro" id="IPR036388">
    <property type="entry name" value="WH-like_DNA-bd_sf"/>
</dbReference>
<keyword evidence="2" id="KW-0238">DNA-binding</keyword>
<dbReference type="CDD" id="cd00090">
    <property type="entry name" value="HTH_ARSR"/>
    <property type="match status" value="1"/>
</dbReference>
<evidence type="ECO:0000313" key="5">
    <source>
        <dbReference type="EMBL" id="BDI31083.1"/>
    </source>
</evidence>
<keyword evidence="6" id="KW-1185">Reference proteome</keyword>
<dbReference type="GO" id="GO:0003677">
    <property type="term" value="F:DNA binding"/>
    <property type="evidence" value="ECO:0007669"/>
    <property type="project" value="UniProtKB-KW"/>
</dbReference>
<evidence type="ECO:0000313" key="6">
    <source>
        <dbReference type="Proteomes" id="UP000287394"/>
    </source>
</evidence>
<dbReference type="PANTHER" id="PTHR33204:SF37">
    <property type="entry name" value="HTH-TYPE TRANSCRIPTIONAL REGULATOR YODB"/>
    <property type="match status" value="1"/>
</dbReference>
<accession>A0A9N7L561</accession>
<dbReference type="AlphaFoldDB" id="A0A9N7L561"/>
<evidence type="ECO:0000256" key="3">
    <source>
        <dbReference type="ARBA" id="ARBA00023163"/>
    </source>
</evidence>
<dbReference type="SUPFAM" id="SSF46785">
    <property type="entry name" value="Winged helix' DNA-binding domain"/>
    <property type="match status" value="1"/>
</dbReference>
<gene>
    <name evidence="5" type="ORF">CCAX7_31340</name>
</gene>